<sequence length="193" mass="22014">MLRQEPAPIRTIGSFVAPNPWTSAKQETWSLEHSRWVTRFALSKQTSSAPNARTIFKGDGSPLVVLKSHSDGRLYTVPYSLFELLPGEEIELSDLPELLHRLGDVKKYDFIPPERNMGVMLLSSILIFVFLLVEIFIVPKMRPAPSNGVIVHAILLPILILGMSLMWVGIARLRRYSRHSKAIRDFLQKRKKR</sequence>
<protein>
    <submittedName>
        <fullName evidence="2">Uncharacterized protein</fullName>
    </submittedName>
</protein>
<keyword evidence="1" id="KW-0812">Transmembrane</keyword>
<organism evidence="2 3">
    <name type="scientific">Luteimonas gilva</name>
    <dbReference type="NCBI Taxonomy" id="2572684"/>
    <lineage>
        <taxon>Bacteria</taxon>
        <taxon>Pseudomonadati</taxon>
        <taxon>Pseudomonadota</taxon>
        <taxon>Gammaproteobacteria</taxon>
        <taxon>Lysobacterales</taxon>
        <taxon>Lysobacteraceae</taxon>
        <taxon>Luteimonas</taxon>
    </lineage>
</organism>
<accession>A0A4U5JLZ4</accession>
<evidence type="ECO:0000313" key="3">
    <source>
        <dbReference type="Proteomes" id="UP000308707"/>
    </source>
</evidence>
<keyword evidence="1" id="KW-1133">Transmembrane helix</keyword>
<feature type="transmembrane region" description="Helical" evidence="1">
    <location>
        <begin position="117"/>
        <end position="137"/>
    </location>
</feature>
<dbReference type="EMBL" id="SZUA01000003">
    <property type="protein sequence ID" value="TKR29258.1"/>
    <property type="molecule type" value="Genomic_DNA"/>
</dbReference>
<name>A0A4U5JLZ4_9GAMM</name>
<proteinExistence type="predicted"/>
<keyword evidence="1" id="KW-0472">Membrane</keyword>
<gene>
    <name evidence="2" type="ORF">FCE95_13920</name>
</gene>
<reference evidence="2 3" key="1">
    <citation type="submission" date="2019-04" db="EMBL/GenBank/DDBJ databases">
        <title>Reference strain of H23.</title>
        <authorList>
            <person name="Luo X."/>
        </authorList>
    </citation>
    <scope>NUCLEOTIDE SEQUENCE [LARGE SCALE GENOMIC DNA]</scope>
    <source>
        <strain evidence="2 3">H23</strain>
    </source>
</reference>
<evidence type="ECO:0000256" key="1">
    <source>
        <dbReference type="SAM" id="Phobius"/>
    </source>
</evidence>
<dbReference type="RefSeq" id="WP_137267663.1">
    <property type="nucleotide sequence ID" value="NZ_SZUA01000003.1"/>
</dbReference>
<evidence type="ECO:0000313" key="2">
    <source>
        <dbReference type="EMBL" id="TKR29258.1"/>
    </source>
</evidence>
<dbReference type="AlphaFoldDB" id="A0A4U5JLZ4"/>
<feature type="transmembrane region" description="Helical" evidence="1">
    <location>
        <begin position="149"/>
        <end position="171"/>
    </location>
</feature>
<keyword evidence="3" id="KW-1185">Reference proteome</keyword>
<comment type="caution">
    <text evidence="2">The sequence shown here is derived from an EMBL/GenBank/DDBJ whole genome shotgun (WGS) entry which is preliminary data.</text>
</comment>
<dbReference type="Proteomes" id="UP000308707">
    <property type="component" value="Unassembled WGS sequence"/>
</dbReference>